<keyword evidence="2" id="KW-1185">Reference proteome</keyword>
<name>A0A917IQQ0_9MICC</name>
<protein>
    <submittedName>
        <fullName evidence="1">Uncharacterized protein</fullName>
    </submittedName>
</protein>
<dbReference type="AlphaFoldDB" id="A0A917IQQ0"/>
<sequence length="73" mass="8337">MGTQESPIKKPAPIIEGGLLALLATLPRRRYCFVFLRVLLLTAEKTHEHRCHEASNAQTCYAQKAEEEDFKCY</sequence>
<gene>
    <name evidence="1" type="ORF">GCM10007359_09290</name>
</gene>
<proteinExistence type="predicted"/>
<comment type="caution">
    <text evidence="1">The sequence shown here is derived from an EMBL/GenBank/DDBJ whole genome shotgun (WGS) entry which is preliminary data.</text>
</comment>
<evidence type="ECO:0000313" key="2">
    <source>
        <dbReference type="Proteomes" id="UP000600171"/>
    </source>
</evidence>
<accession>A0A917IQQ0</accession>
<dbReference type="EMBL" id="BMDC01000001">
    <property type="protein sequence ID" value="GGH60774.1"/>
    <property type="molecule type" value="Genomic_DNA"/>
</dbReference>
<dbReference type="Proteomes" id="UP000600171">
    <property type="component" value="Unassembled WGS sequence"/>
</dbReference>
<evidence type="ECO:0000313" key="1">
    <source>
        <dbReference type="EMBL" id="GGH60774.1"/>
    </source>
</evidence>
<organism evidence="1 2">
    <name type="scientific">Rothia aerolata</name>
    <dbReference type="NCBI Taxonomy" id="1812262"/>
    <lineage>
        <taxon>Bacteria</taxon>
        <taxon>Bacillati</taxon>
        <taxon>Actinomycetota</taxon>
        <taxon>Actinomycetes</taxon>
        <taxon>Micrococcales</taxon>
        <taxon>Micrococcaceae</taxon>
        <taxon>Rothia</taxon>
    </lineage>
</organism>
<reference evidence="1 2" key="1">
    <citation type="journal article" date="2014" name="Int. J. Syst. Evol. Microbiol.">
        <title>Complete genome sequence of Corynebacterium casei LMG S-19264T (=DSM 44701T), isolated from a smear-ripened cheese.</title>
        <authorList>
            <consortium name="US DOE Joint Genome Institute (JGI-PGF)"/>
            <person name="Walter F."/>
            <person name="Albersmeier A."/>
            <person name="Kalinowski J."/>
            <person name="Ruckert C."/>
        </authorList>
    </citation>
    <scope>NUCLEOTIDE SEQUENCE [LARGE SCALE GENOMIC DNA]</scope>
    <source>
        <strain evidence="1 2">CCM 8669</strain>
    </source>
</reference>